<dbReference type="InterPro" id="IPR003609">
    <property type="entry name" value="Pan_app"/>
</dbReference>
<evidence type="ECO:0000256" key="1">
    <source>
        <dbReference type="SAM" id="SignalP"/>
    </source>
</evidence>
<dbReference type="SMART" id="SM00473">
    <property type="entry name" value="PAN_AP"/>
    <property type="match status" value="1"/>
</dbReference>
<dbReference type="PROSITE" id="PS50948">
    <property type="entry name" value="PAN"/>
    <property type="match status" value="1"/>
</dbReference>
<organism evidence="3 4">
    <name type="scientific">Desmophyllum pertusum</name>
    <dbReference type="NCBI Taxonomy" id="174260"/>
    <lineage>
        <taxon>Eukaryota</taxon>
        <taxon>Metazoa</taxon>
        <taxon>Cnidaria</taxon>
        <taxon>Anthozoa</taxon>
        <taxon>Hexacorallia</taxon>
        <taxon>Scleractinia</taxon>
        <taxon>Caryophylliina</taxon>
        <taxon>Caryophylliidae</taxon>
        <taxon>Desmophyllum</taxon>
    </lineage>
</organism>
<dbReference type="Pfam" id="PF00024">
    <property type="entry name" value="PAN_1"/>
    <property type="match status" value="1"/>
</dbReference>
<gene>
    <name evidence="3" type="ORF">OS493_022197</name>
</gene>
<sequence>MESTFVFLVAYILFRGFMICMSSQNQQSVPPGFCYRAKFSVNEDVVSNHALEGHVFKRSTADAVTQCHVMCRDDCRCLSMNYIHINEQDNCELNDANEQMNPAALKYRFGADYYDFVREFTKTY</sequence>
<dbReference type="EMBL" id="MU827792">
    <property type="protein sequence ID" value="KAJ7330584.1"/>
    <property type="molecule type" value="Genomic_DNA"/>
</dbReference>
<reference evidence="3" key="1">
    <citation type="submission" date="2023-01" db="EMBL/GenBank/DDBJ databases">
        <title>Genome assembly of the deep-sea coral Lophelia pertusa.</title>
        <authorList>
            <person name="Herrera S."/>
            <person name="Cordes E."/>
        </authorList>
    </citation>
    <scope>NUCLEOTIDE SEQUENCE</scope>
    <source>
        <strain evidence="3">USNM1676648</strain>
        <tissue evidence="3">Polyp</tissue>
    </source>
</reference>
<evidence type="ECO:0000259" key="2">
    <source>
        <dbReference type="PROSITE" id="PS50948"/>
    </source>
</evidence>
<name>A0A9W9YAT7_9CNID</name>
<evidence type="ECO:0000313" key="3">
    <source>
        <dbReference type="EMBL" id="KAJ7330584.1"/>
    </source>
</evidence>
<feature type="signal peptide" evidence="1">
    <location>
        <begin position="1"/>
        <end position="22"/>
    </location>
</feature>
<feature type="chain" id="PRO_5040775053" description="Apple domain-containing protein" evidence="1">
    <location>
        <begin position="23"/>
        <end position="124"/>
    </location>
</feature>
<proteinExistence type="predicted"/>
<keyword evidence="1" id="KW-0732">Signal</keyword>
<evidence type="ECO:0000313" key="4">
    <source>
        <dbReference type="Proteomes" id="UP001163046"/>
    </source>
</evidence>
<dbReference type="SUPFAM" id="SSF57414">
    <property type="entry name" value="Hairpin loop containing domain-like"/>
    <property type="match status" value="1"/>
</dbReference>
<dbReference type="AlphaFoldDB" id="A0A9W9YAT7"/>
<dbReference type="Gene3D" id="3.50.4.10">
    <property type="entry name" value="Hepatocyte Growth Factor"/>
    <property type="match status" value="1"/>
</dbReference>
<protein>
    <recommendedName>
        <fullName evidence="2">Apple domain-containing protein</fullName>
    </recommendedName>
</protein>
<dbReference type="Proteomes" id="UP001163046">
    <property type="component" value="Unassembled WGS sequence"/>
</dbReference>
<keyword evidence="4" id="KW-1185">Reference proteome</keyword>
<accession>A0A9W9YAT7</accession>
<comment type="caution">
    <text evidence="3">The sequence shown here is derived from an EMBL/GenBank/DDBJ whole genome shotgun (WGS) entry which is preliminary data.</text>
</comment>
<feature type="domain" description="Apple" evidence="2">
    <location>
        <begin position="34"/>
        <end position="118"/>
    </location>
</feature>